<dbReference type="GO" id="GO:0032993">
    <property type="term" value="C:protein-DNA complex"/>
    <property type="evidence" value="ECO:0007669"/>
    <property type="project" value="TreeGrafter"/>
</dbReference>
<comment type="caution">
    <text evidence="6">The sequence shown here is derived from an EMBL/GenBank/DDBJ whole genome shotgun (WGS) entry which is preliminary data.</text>
</comment>
<feature type="domain" description="HTH lysR-type" evidence="5">
    <location>
        <begin position="5"/>
        <end position="62"/>
    </location>
</feature>
<dbReference type="AlphaFoldDB" id="A0A843YJS3"/>
<dbReference type="PROSITE" id="PS50931">
    <property type="entry name" value="HTH_LYSR"/>
    <property type="match status" value="1"/>
</dbReference>
<keyword evidence="4" id="KW-0804">Transcription</keyword>
<evidence type="ECO:0000313" key="6">
    <source>
        <dbReference type="EMBL" id="MQQ10068.1"/>
    </source>
</evidence>
<evidence type="ECO:0000256" key="2">
    <source>
        <dbReference type="ARBA" id="ARBA00023015"/>
    </source>
</evidence>
<dbReference type="GO" id="GO:0003700">
    <property type="term" value="F:DNA-binding transcription factor activity"/>
    <property type="evidence" value="ECO:0007669"/>
    <property type="project" value="InterPro"/>
</dbReference>
<dbReference type="InterPro" id="IPR036390">
    <property type="entry name" value="WH_DNA-bd_sf"/>
</dbReference>
<keyword evidence="3" id="KW-0238">DNA-binding</keyword>
<dbReference type="SUPFAM" id="SSF53850">
    <property type="entry name" value="Periplasmic binding protein-like II"/>
    <property type="match status" value="1"/>
</dbReference>
<organism evidence="6 7">
    <name type="scientific">Tritonibacter litoralis</name>
    <dbReference type="NCBI Taxonomy" id="2662264"/>
    <lineage>
        <taxon>Bacteria</taxon>
        <taxon>Pseudomonadati</taxon>
        <taxon>Pseudomonadota</taxon>
        <taxon>Alphaproteobacteria</taxon>
        <taxon>Rhodobacterales</taxon>
        <taxon>Paracoccaceae</taxon>
        <taxon>Tritonibacter</taxon>
    </lineage>
</organism>
<comment type="similarity">
    <text evidence="1">Belongs to the LysR transcriptional regulatory family.</text>
</comment>
<keyword evidence="7" id="KW-1185">Reference proteome</keyword>
<dbReference type="Proteomes" id="UP000444174">
    <property type="component" value="Unassembled WGS sequence"/>
</dbReference>
<sequence>MKAKVSFKQLQALDAVARLGSFTQAARELGVSQPTVSNLIYTLERQFGCRLLDRSGHTITPTEQFLQIGGHIKSVLALSDTITRHLVSGQDLVTGRFEIGYSVHQIAIPIIADFVRAYPDLQVNANGDAAQDLLEDLRNGQLDVAFITRHEIPTDLSGIEICSTRIGLAVPVGPDAPVKPALNWLEVGDLPLIQRMPGSGTQRIFDSVARRRGLPPKAGLRFGNWSSALAMVQQRLGVAIALERECEEETDIRFLPINDPLLTAKHFLVYQSALLDTAPVQRFLETAKAHSCCTEITAPVSNHSSARA</sequence>
<dbReference type="CDD" id="cd05466">
    <property type="entry name" value="PBP2_LTTR_substrate"/>
    <property type="match status" value="1"/>
</dbReference>
<dbReference type="InterPro" id="IPR036388">
    <property type="entry name" value="WH-like_DNA-bd_sf"/>
</dbReference>
<gene>
    <name evidence="6" type="ORF">GFB49_16495</name>
</gene>
<name>A0A843YJS3_9RHOB</name>
<dbReference type="PANTHER" id="PTHR30346">
    <property type="entry name" value="TRANSCRIPTIONAL DUAL REGULATOR HCAR-RELATED"/>
    <property type="match status" value="1"/>
</dbReference>
<dbReference type="EMBL" id="WIBF01000012">
    <property type="protein sequence ID" value="MQQ10068.1"/>
    <property type="molecule type" value="Genomic_DNA"/>
</dbReference>
<dbReference type="PANTHER" id="PTHR30346:SF29">
    <property type="entry name" value="LYSR SUBSTRATE-BINDING"/>
    <property type="match status" value="1"/>
</dbReference>
<dbReference type="Gene3D" id="3.40.190.290">
    <property type="match status" value="1"/>
</dbReference>
<keyword evidence="2" id="KW-0805">Transcription regulation</keyword>
<evidence type="ECO:0000256" key="4">
    <source>
        <dbReference type="ARBA" id="ARBA00023163"/>
    </source>
</evidence>
<dbReference type="Pfam" id="PF03466">
    <property type="entry name" value="LysR_substrate"/>
    <property type="match status" value="1"/>
</dbReference>
<dbReference type="RefSeq" id="WP_153217049.1">
    <property type="nucleotide sequence ID" value="NZ_WIBF01000012.1"/>
</dbReference>
<dbReference type="SUPFAM" id="SSF46785">
    <property type="entry name" value="Winged helix' DNA-binding domain"/>
    <property type="match status" value="1"/>
</dbReference>
<evidence type="ECO:0000259" key="5">
    <source>
        <dbReference type="PROSITE" id="PS50931"/>
    </source>
</evidence>
<evidence type="ECO:0000256" key="1">
    <source>
        <dbReference type="ARBA" id="ARBA00009437"/>
    </source>
</evidence>
<accession>A0A843YJS3</accession>
<dbReference type="PRINTS" id="PR00039">
    <property type="entry name" value="HTHLYSR"/>
</dbReference>
<dbReference type="Pfam" id="PF00126">
    <property type="entry name" value="HTH_1"/>
    <property type="match status" value="1"/>
</dbReference>
<dbReference type="Gene3D" id="1.10.10.10">
    <property type="entry name" value="Winged helix-like DNA-binding domain superfamily/Winged helix DNA-binding domain"/>
    <property type="match status" value="1"/>
</dbReference>
<evidence type="ECO:0000313" key="7">
    <source>
        <dbReference type="Proteomes" id="UP000444174"/>
    </source>
</evidence>
<dbReference type="GO" id="GO:0003677">
    <property type="term" value="F:DNA binding"/>
    <property type="evidence" value="ECO:0007669"/>
    <property type="project" value="UniProtKB-KW"/>
</dbReference>
<dbReference type="InterPro" id="IPR005119">
    <property type="entry name" value="LysR_subst-bd"/>
</dbReference>
<dbReference type="InterPro" id="IPR000847">
    <property type="entry name" value="LysR_HTH_N"/>
</dbReference>
<protein>
    <submittedName>
        <fullName evidence="6">LysR family transcriptional regulator</fullName>
    </submittedName>
</protein>
<proteinExistence type="inferred from homology"/>
<reference evidence="6 7" key="1">
    <citation type="submission" date="2019-10" db="EMBL/GenBank/DDBJ databases">
        <title>Epibacterium sp. nov., isolated from seawater.</title>
        <authorList>
            <person name="Zhang X."/>
            <person name="Li N."/>
        </authorList>
    </citation>
    <scope>NUCLEOTIDE SEQUENCE [LARGE SCALE GENOMIC DNA]</scope>
    <source>
        <strain evidence="6 7">SM1979</strain>
    </source>
</reference>
<evidence type="ECO:0000256" key="3">
    <source>
        <dbReference type="ARBA" id="ARBA00023125"/>
    </source>
</evidence>